<reference evidence="3" key="1">
    <citation type="submission" date="2016-11" db="UniProtKB">
        <authorList>
            <consortium name="WormBaseParasite"/>
        </authorList>
    </citation>
    <scope>IDENTIFICATION</scope>
</reference>
<accession>A0A1I7Y845</accession>
<keyword evidence="1" id="KW-0732">Signal</keyword>
<protein>
    <submittedName>
        <fullName evidence="3">Activin_recp domain-containing protein</fullName>
    </submittedName>
</protein>
<organism evidence="2 3">
    <name type="scientific">Steinernema glaseri</name>
    <dbReference type="NCBI Taxonomy" id="37863"/>
    <lineage>
        <taxon>Eukaryota</taxon>
        <taxon>Metazoa</taxon>
        <taxon>Ecdysozoa</taxon>
        <taxon>Nematoda</taxon>
        <taxon>Chromadorea</taxon>
        <taxon>Rhabditida</taxon>
        <taxon>Tylenchina</taxon>
        <taxon>Panagrolaimomorpha</taxon>
        <taxon>Strongyloidoidea</taxon>
        <taxon>Steinernematidae</taxon>
        <taxon>Steinernema</taxon>
    </lineage>
</organism>
<feature type="chain" id="PRO_5009311827" evidence="1">
    <location>
        <begin position="20"/>
        <end position="117"/>
    </location>
</feature>
<evidence type="ECO:0000256" key="1">
    <source>
        <dbReference type="SAM" id="SignalP"/>
    </source>
</evidence>
<keyword evidence="2" id="KW-1185">Reference proteome</keyword>
<proteinExistence type="predicted"/>
<evidence type="ECO:0000313" key="2">
    <source>
        <dbReference type="Proteomes" id="UP000095287"/>
    </source>
</evidence>
<sequence length="117" mass="12962">MRIALLLITIHLLTLSVRAQMLCFSTNATTSRETVASCISGWCIKANYNGTVVKMCDEGANTIDCWAYGNTCRERELNNVKATYCCCDGNLCNHAFSSFREGSLIVMLISLLSSRYT</sequence>
<evidence type="ECO:0000313" key="3">
    <source>
        <dbReference type="WBParaSite" id="L893_g137.t1"/>
    </source>
</evidence>
<dbReference type="WBParaSite" id="L893_g137.t1">
    <property type="protein sequence ID" value="L893_g137.t1"/>
    <property type="gene ID" value="L893_g137"/>
</dbReference>
<dbReference type="AlphaFoldDB" id="A0A1I7Y845"/>
<name>A0A1I7Y845_9BILA</name>
<feature type="signal peptide" evidence="1">
    <location>
        <begin position="1"/>
        <end position="19"/>
    </location>
</feature>
<dbReference type="Proteomes" id="UP000095287">
    <property type="component" value="Unplaced"/>
</dbReference>